<dbReference type="RefSeq" id="WP_126601187.1">
    <property type="nucleotide sequence ID" value="NZ_BIFQ01000002.1"/>
</dbReference>
<protein>
    <submittedName>
        <fullName evidence="2">Branched-chain amino acid ABC transporter</fullName>
    </submittedName>
</protein>
<name>A0A401ZP76_9CHLR</name>
<keyword evidence="1" id="KW-1133">Transmembrane helix</keyword>
<evidence type="ECO:0000313" key="2">
    <source>
        <dbReference type="EMBL" id="GCE08677.1"/>
    </source>
</evidence>
<organism evidence="2 3">
    <name type="scientific">Dictyobacter aurantiacus</name>
    <dbReference type="NCBI Taxonomy" id="1936993"/>
    <lineage>
        <taxon>Bacteria</taxon>
        <taxon>Bacillati</taxon>
        <taxon>Chloroflexota</taxon>
        <taxon>Ktedonobacteria</taxon>
        <taxon>Ktedonobacterales</taxon>
        <taxon>Dictyobacteraceae</taxon>
        <taxon>Dictyobacter</taxon>
    </lineage>
</organism>
<dbReference type="OrthoDB" id="165490at2"/>
<keyword evidence="1" id="KW-0812">Transmembrane</keyword>
<reference evidence="3" key="1">
    <citation type="submission" date="2018-12" db="EMBL/GenBank/DDBJ databases">
        <title>Tengunoibacter tsumagoiensis gen. nov., sp. nov., Dictyobacter kobayashii sp. nov., D. alpinus sp. nov., and D. joshuensis sp. nov. and description of Dictyobacteraceae fam. nov. within the order Ktedonobacterales isolated from Tengu-no-mugimeshi.</title>
        <authorList>
            <person name="Wang C.M."/>
            <person name="Zheng Y."/>
            <person name="Sakai Y."/>
            <person name="Toyoda A."/>
            <person name="Minakuchi Y."/>
            <person name="Abe K."/>
            <person name="Yokota A."/>
            <person name="Yabe S."/>
        </authorList>
    </citation>
    <scope>NUCLEOTIDE SEQUENCE [LARGE SCALE GENOMIC DNA]</scope>
    <source>
        <strain evidence="3">S-27</strain>
    </source>
</reference>
<comment type="caution">
    <text evidence="2">The sequence shown here is derived from an EMBL/GenBank/DDBJ whole genome shotgun (WGS) entry which is preliminary data.</text>
</comment>
<dbReference type="EMBL" id="BIFQ01000002">
    <property type="protein sequence ID" value="GCE08677.1"/>
    <property type="molecule type" value="Genomic_DNA"/>
</dbReference>
<keyword evidence="3" id="KW-1185">Reference proteome</keyword>
<keyword evidence="1" id="KW-0472">Membrane</keyword>
<feature type="transmembrane region" description="Helical" evidence="1">
    <location>
        <begin position="6"/>
        <end position="28"/>
    </location>
</feature>
<feature type="transmembrane region" description="Helical" evidence="1">
    <location>
        <begin position="66"/>
        <end position="84"/>
    </location>
</feature>
<dbReference type="AlphaFoldDB" id="A0A401ZP76"/>
<accession>A0A401ZP76</accession>
<evidence type="ECO:0000256" key="1">
    <source>
        <dbReference type="SAM" id="Phobius"/>
    </source>
</evidence>
<feature type="transmembrane region" description="Helical" evidence="1">
    <location>
        <begin position="40"/>
        <end position="60"/>
    </location>
</feature>
<evidence type="ECO:0000313" key="3">
    <source>
        <dbReference type="Proteomes" id="UP000287224"/>
    </source>
</evidence>
<feature type="transmembrane region" description="Helical" evidence="1">
    <location>
        <begin position="89"/>
        <end position="107"/>
    </location>
</feature>
<gene>
    <name evidence="2" type="ORF">KDAU_60060</name>
</gene>
<proteinExistence type="predicted"/>
<sequence length="110" mass="11908">MSQQWLWITIITIGLLTLGTRLSFIVFMGKMQVAPIVQQALRFVPIAVLSALIAPALFFPGGSLDISLSNARLIAGILAILIAWRTKNVLLTIASGMACLLILQTLVSHH</sequence>
<dbReference type="InterPro" id="IPR008407">
    <property type="entry name" value="Brnchd-chn_aa_trnsp_AzlD"/>
</dbReference>
<dbReference type="Pfam" id="PF05437">
    <property type="entry name" value="AzlD"/>
    <property type="match status" value="1"/>
</dbReference>
<dbReference type="Proteomes" id="UP000287224">
    <property type="component" value="Unassembled WGS sequence"/>
</dbReference>